<protein>
    <submittedName>
        <fullName evidence="1">HmuY protein</fullName>
    </submittedName>
</protein>
<evidence type="ECO:0000313" key="1">
    <source>
        <dbReference type="EMBL" id="SIT27678.1"/>
    </source>
</evidence>
<dbReference type="Proteomes" id="UP000186917">
    <property type="component" value="Unassembled WGS sequence"/>
</dbReference>
<dbReference type="PROSITE" id="PS51257">
    <property type="entry name" value="PROKAR_LIPOPROTEIN"/>
    <property type="match status" value="1"/>
</dbReference>
<keyword evidence="2" id="KW-1185">Reference proteome</keyword>
<proteinExistence type="predicted"/>
<gene>
    <name evidence="1" type="ORF">SAMN05421788_107293</name>
</gene>
<dbReference type="CDD" id="cd12105">
    <property type="entry name" value="HmuY"/>
    <property type="match status" value="1"/>
</dbReference>
<dbReference type="STRING" id="477680.SAMN05421788_107293"/>
<dbReference type="AlphaFoldDB" id="A0A1N7QXU3"/>
<dbReference type="Pfam" id="PF14064">
    <property type="entry name" value="HmuY"/>
    <property type="match status" value="1"/>
</dbReference>
<dbReference type="EMBL" id="FTOR01000007">
    <property type="protein sequence ID" value="SIT27678.1"/>
    <property type="molecule type" value="Genomic_DNA"/>
</dbReference>
<organism evidence="1 2">
    <name type="scientific">Filimonas lacunae</name>
    <dbReference type="NCBI Taxonomy" id="477680"/>
    <lineage>
        <taxon>Bacteria</taxon>
        <taxon>Pseudomonadati</taxon>
        <taxon>Bacteroidota</taxon>
        <taxon>Chitinophagia</taxon>
        <taxon>Chitinophagales</taxon>
        <taxon>Chitinophagaceae</taxon>
        <taxon>Filimonas</taxon>
    </lineage>
</organism>
<sequence length="257" mass="28023">MRTTIVLMSRLVIAAFLLPAMLTTSCKKDSVDTGTDPDTATSDTVFYKLYRVENFVATTVDDPNNAASTVLFSLENKAQVTSSYAKTNRWDIAFGGLYNSFLSGNNGAASANYGYGASGKGGILVLDKAFDDVINIPADAQFKTTKDIIGTDDAGDYGAGMGWYLYDFGGTRVRSGAYDDQHVAYALGDSLTLVNGSKINPRTVVVKTAKGHYAKIKMISCYKDLYTQADWHRDAPHMYFTFEYIIVPAGSTKFEIK</sequence>
<dbReference type="InterPro" id="IPR025921">
    <property type="entry name" value="HmuY"/>
</dbReference>
<dbReference type="OrthoDB" id="1190814at2"/>
<evidence type="ECO:0000313" key="2">
    <source>
        <dbReference type="Proteomes" id="UP000186917"/>
    </source>
</evidence>
<dbReference type="RefSeq" id="WP_144264107.1">
    <property type="nucleotide sequence ID" value="NZ_AP017422.1"/>
</dbReference>
<name>A0A1N7QXU3_9BACT</name>
<accession>A0A1N7QXU3</accession>
<reference evidence="2" key="1">
    <citation type="submission" date="2017-01" db="EMBL/GenBank/DDBJ databases">
        <authorList>
            <person name="Varghese N."/>
            <person name="Submissions S."/>
        </authorList>
    </citation>
    <scope>NUCLEOTIDE SEQUENCE [LARGE SCALE GENOMIC DNA]</scope>
    <source>
        <strain evidence="2">DSM 21054</strain>
    </source>
</reference>